<accession>A0A6J6I0I0</accession>
<dbReference type="EMBL" id="CAEZUP010000083">
    <property type="protein sequence ID" value="CAB4619000.1"/>
    <property type="molecule type" value="Genomic_DNA"/>
</dbReference>
<gene>
    <name evidence="1" type="ORF">UFOPK1835_01618</name>
</gene>
<organism evidence="1">
    <name type="scientific">freshwater metagenome</name>
    <dbReference type="NCBI Taxonomy" id="449393"/>
    <lineage>
        <taxon>unclassified sequences</taxon>
        <taxon>metagenomes</taxon>
        <taxon>ecological metagenomes</taxon>
    </lineage>
</organism>
<proteinExistence type="predicted"/>
<dbReference type="AlphaFoldDB" id="A0A6J6I0I0"/>
<name>A0A6J6I0I0_9ZZZZ</name>
<reference evidence="1" key="1">
    <citation type="submission" date="2020-05" db="EMBL/GenBank/DDBJ databases">
        <authorList>
            <person name="Chiriac C."/>
            <person name="Salcher M."/>
            <person name="Ghai R."/>
            <person name="Kavagutti S V."/>
        </authorList>
    </citation>
    <scope>NUCLEOTIDE SEQUENCE</scope>
</reference>
<sequence length="230" mass="25699">MKFRLGRCGGHSLEQRHLQVHATTRSKDPPDFTQGQRRIGDMFKHVRREKNVDGVVGETDRHEVDLDIGDMVGLVEITGRVLEPLPHHPAVVATHSRTCLEHPKTPRFRIAREEPVEKESVPGDAAALRTCGHLDMKRFGEFGSAPTADVARGRTVAGAGAGADADGCRLRLRALLPPDRFALGESDSTRQRPQTCLDPLQQRVKERRHDFLLPERTRRQGVPIIAIRRS</sequence>
<evidence type="ECO:0000313" key="1">
    <source>
        <dbReference type="EMBL" id="CAB4619000.1"/>
    </source>
</evidence>
<protein>
    <submittedName>
        <fullName evidence="1">Unannotated protein</fullName>
    </submittedName>
</protein>